<evidence type="ECO:0000313" key="10">
    <source>
        <dbReference type="EMBL" id="KRT67302.1"/>
    </source>
</evidence>
<dbReference type="Proteomes" id="UP000051297">
    <property type="component" value="Unassembled WGS sequence"/>
</dbReference>
<evidence type="ECO:0000256" key="4">
    <source>
        <dbReference type="ARBA" id="ARBA00022989"/>
    </source>
</evidence>
<name>A0A0T5ZX76_UNCKA</name>
<dbReference type="InterPro" id="IPR050250">
    <property type="entry name" value="Macrolide_Exporter_MacB"/>
</dbReference>
<reference evidence="10 11" key="1">
    <citation type="submission" date="2015-05" db="EMBL/GenBank/DDBJ databases">
        <title>Critical biogeochemical functions in the subsurface are associated with bacteria from new phyla and little studied lineages.</title>
        <authorList>
            <person name="Hug L.A."/>
            <person name="Thomas B.C."/>
            <person name="Sharon I."/>
            <person name="Brown C.T."/>
            <person name="Sharma R."/>
            <person name="Hettich R.L."/>
            <person name="Wilkins M.J."/>
            <person name="Williams K.H."/>
            <person name="Singh A."/>
            <person name="Banfield J.F."/>
        </authorList>
    </citation>
    <scope>NUCLEOTIDE SEQUENCE [LARGE SCALE GENOMIC DNA]</scope>
    <source>
        <strain evidence="10">CSP1-7</strain>
    </source>
</reference>
<keyword evidence="3 7" id="KW-0812">Transmembrane</keyword>
<dbReference type="InterPro" id="IPR025857">
    <property type="entry name" value="MacB_PCD"/>
</dbReference>
<dbReference type="GO" id="GO:0022857">
    <property type="term" value="F:transmembrane transporter activity"/>
    <property type="evidence" value="ECO:0007669"/>
    <property type="project" value="TreeGrafter"/>
</dbReference>
<evidence type="ECO:0000256" key="7">
    <source>
        <dbReference type="SAM" id="Phobius"/>
    </source>
</evidence>
<organism evidence="10 11">
    <name type="scientific">candidate division WWE3 bacterium CSP1-7</name>
    <dbReference type="NCBI Taxonomy" id="1576480"/>
    <lineage>
        <taxon>Bacteria</taxon>
        <taxon>Katanobacteria</taxon>
    </lineage>
</organism>
<dbReference type="STRING" id="1576480.XU08_C0004G0010"/>
<keyword evidence="5 7" id="KW-0472">Membrane</keyword>
<feature type="transmembrane region" description="Helical" evidence="7">
    <location>
        <begin position="268"/>
        <end position="293"/>
    </location>
</feature>
<protein>
    <recommendedName>
        <fullName evidence="12">ABC transporter permease</fullName>
    </recommendedName>
</protein>
<dbReference type="Pfam" id="PF12704">
    <property type="entry name" value="MacB_PCD"/>
    <property type="match status" value="1"/>
</dbReference>
<dbReference type="PANTHER" id="PTHR30572">
    <property type="entry name" value="MEMBRANE COMPONENT OF TRANSPORTER-RELATED"/>
    <property type="match status" value="1"/>
</dbReference>
<feature type="domain" description="MacB-like periplasmic core" evidence="9">
    <location>
        <begin position="17"/>
        <end position="238"/>
    </location>
</feature>
<evidence type="ECO:0000256" key="2">
    <source>
        <dbReference type="ARBA" id="ARBA00022475"/>
    </source>
</evidence>
<accession>A0A0T5ZX76</accession>
<feature type="transmembrane region" description="Helical" evidence="7">
    <location>
        <begin position="313"/>
        <end position="342"/>
    </location>
</feature>
<dbReference type="EMBL" id="LDXK01000004">
    <property type="protein sequence ID" value="KRT67302.1"/>
    <property type="molecule type" value="Genomic_DNA"/>
</dbReference>
<evidence type="ECO:0000256" key="5">
    <source>
        <dbReference type="ARBA" id="ARBA00023136"/>
    </source>
</evidence>
<keyword evidence="4 7" id="KW-1133">Transmembrane helix</keyword>
<dbReference type="GO" id="GO:0005886">
    <property type="term" value="C:plasma membrane"/>
    <property type="evidence" value="ECO:0007669"/>
    <property type="project" value="UniProtKB-SubCell"/>
</dbReference>
<evidence type="ECO:0000259" key="8">
    <source>
        <dbReference type="Pfam" id="PF02687"/>
    </source>
</evidence>
<comment type="caution">
    <text evidence="10">The sequence shown here is derived from an EMBL/GenBank/DDBJ whole genome shotgun (WGS) entry which is preliminary data.</text>
</comment>
<keyword evidence="2" id="KW-1003">Cell membrane</keyword>
<comment type="subcellular location">
    <subcellularLocation>
        <location evidence="1">Cell membrane</location>
        <topology evidence="1">Multi-pass membrane protein</topology>
    </subcellularLocation>
</comment>
<feature type="domain" description="ABC3 transporter permease C-terminal" evidence="8">
    <location>
        <begin position="272"/>
        <end position="390"/>
    </location>
</feature>
<evidence type="ECO:0000256" key="3">
    <source>
        <dbReference type="ARBA" id="ARBA00022692"/>
    </source>
</evidence>
<dbReference type="Pfam" id="PF02687">
    <property type="entry name" value="FtsX"/>
    <property type="match status" value="1"/>
</dbReference>
<evidence type="ECO:0000256" key="6">
    <source>
        <dbReference type="ARBA" id="ARBA00038076"/>
    </source>
</evidence>
<feature type="transmembrane region" description="Helical" evidence="7">
    <location>
        <begin position="362"/>
        <end position="386"/>
    </location>
</feature>
<evidence type="ECO:0008006" key="12">
    <source>
        <dbReference type="Google" id="ProtNLM"/>
    </source>
</evidence>
<gene>
    <name evidence="10" type="ORF">XU08_C0004G0010</name>
</gene>
<dbReference type="AlphaFoldDB" id="A0A0T5ZX76"/>
<sequence>MFKFSILSAFRRRLVAFLAIVGVALGSGLLMTLLSLSAGIESRFNNTFQEVAGTISVTAEGGTVIGRLLGTVGDPLPDSYAARIKKVEGVDLTAPFVTAQVRSEKFGTIGAFGVGMTGIVEGGELFENPNEKIKEGRSFSGGNEVIAGARLLESARFAEVDINVGDTFTAPIGNTREMVELKLVGTYETGSETTNYGLFGPVSLVRKLADIGKKQISGVQVRVSDPQTVKEVAQRIETAFAGDDPPVSASVPQDLFASLSSFTDIFDIFLLAIALVAAAAGGTAVMVVMLLTVFERRREFGILKAGGWSNSNIITSVLVTSLTLALLGAVAGILTGSGVVLATQSILESVTGRGLVAFSPEMFLWAGGIGIVTGLIGGLLPALSAARVSPIETLRGE</sequence>
<evidence type="ECO:0000259" key="9">
    <source>
        <dbReference type="Pfam" id="PF12704"/>
    </source>
</evidence>
<dbReference type="PANTHER" id="PTHR30572:SF4">
    <property type="entry name" value="ABC TRANSPORTER PERMEASE YTRF"/>
    <property type="match status" value="1"/>
</dbReference>
<evidence type="ECO:0000313" key="11">
    <source>
        <dbReference type="Proteomes" id="UP000051297"/>
    </source>
</evidence>
<comment type="similarity">
    <text evidence="6">Belongs to the ABC-4 integral membrane protein family.</text>
</comment>
<evidence type="ECO:0000256" key="1">
    <source>
        <dbReference type="ARBA" id="ARBA00004651"/>
    </source>
</evidence>
<dbReference type="InterPro" id="IPR003838">
    <property type="entry name" value="ABC3_permease_C"/>
</dbReference>
<proteinExistence type="inferred from homology"/>